<dbReference type="InterPro" id="IPR036097">
    <property type="entry name" value="HisK_dim/P_sf"/>
</dbReference>
<evidence type="ECO:0000256" key="8">
    <source>
        <dbReference type="ARBA" id="ARBA00022692"/>
    </source>
</evidence>
<keyword evidence="18" id="KW-0175">Coiled coil</keyword>
<dbReference type="PANTHER" id="PTHR45339:SF1">
    <property type="entry name" value="HYBRID SIGNAL TRANSDUCTION HISTIDINE KINASE J"/>
    <property type="match status" value="1"/>
</dbReference>
<keyword evidence="11" id="KW-0067">ATP-binding</keyword>
<dbReference type="Pfam" id="PF13675">
    <property type="entry name" value="PilJ"/>
    <property type="match status" value="1"/>
</dbReference>
<dbReference type="Pfam" id="PF02518">
    <property type="entry name" value="HATPase_c"/>
    <property type="match status" value="1"/>
</dbReference>
<keyword evidence="12 19" id="KW-1133">Transmembrane helix</keyword>
<evidence type="ECO:0000256" key="17">
    <source>
        <dbReference type="PROSITE-ProRule" id="PRU00169"/>
    </source>
</evidence>
<keyword evidence="10" id="KW-0418">Kinase</keyword>
<feature type="transmembrane region" description="Helical" evidence="19">
    <location>
        <begin position="186"/>
        <end position="206"/>
    </location>
</feature>
<gene>
    <name evidence="23" type="ORF">DSM107014_12460</name>
</gene>
<evidence type="ECO:0000256" key="10">
    <source>
        <dbReference type="ARBA" id="ARBA00022777"/>
    </source>
</evidence>
<comment type="catalytic activity">
    <reaction evidence="1">
        <text>ATP + protein L-histidine = ADP + protein N-phospho-L-histidine.</text>
        <dbReference type="EC" id="2.7.13.3"/>
    </reaction>
</comment>
<feature type="modified residue" description="4-aspartylphosphate" evidence="17">
    <location>
        <position position="693"/>
    </location>
</feature>
<dbReference type="Gene3D" id="3.40.50.2300">
    <property type="match status" value="2"/>
</dbReference>
<dbReference type="SUPFAM" id="SSF55874">
    <property type="entry name" value="ATPase domain of HSP90 chaperone/DNA topoisomerase II/histidine kinase"/>
    <property type="match status" value="1"/>
</dbReference>
<dbReference type="SMART" id="SM00448">
    <property type="entry name" value="REC"/>
    <property type="match status" value="2"/>
</dbReference>
<dbReference type="AlphaFoldDB" id="A0A941GSZ0"/>
<dbReference type="CDD" id="cd00082">
    <property type="entry name" value="HisKA"/>
    <property type="match status" value="1"/>
</dbReference>
<dbReference type="InterPro" id="IPR029095">
    <property type="entry name" value="NarX-like_N"/>
</dbReference>
<evidence type="ECO:0000259" key="22">
    <source>
        <dbReference type="PROSITE" id="PS50894"/>
    </source>
</evidence>
<dbReference type="FunFam" id="3.30.565.10:FF:000010">
    <property type="entry name" value="Sensor histidine kinase RcsC"/>
    <property type="match status" value="1"/>
</dbReference>
<keyword evidence="14 19" id="KW-0472">Membrane</keyword>
<dbReference type="SUPFAM" id="SSF47384">
    <property type="entry name" value="Homodimeric domain of signal transducing histidine kinase"/>
    <property type="match status" value="1"/>
</dbReference>
<evidence type="ECO:0000256" key="7">
    <source>
        <dbReference type="ARBA" id="ARBA00022679"/>
    </source>
</evidence>
<comment type="subcellular location">
    <subcellularLocation>
        <location evidence="2">Cell membrane</location>
        <topology evidence="2">Multi-pass membrane protein</topology>
    </subcellularLocation>
</comment>
<dbReference type="PRINTS" id="PR00344">
    <property type="entry name" value="BCTRLSENSOR"/>
</dbReference>
<dbReference type="Pfam" id="PF00072">
    <property type="entry name" value="Response_reg"/>
    <property type="match status" value="2"/>
</dbReference>
<evidence type="ECO:0000256" key="13">
    <source>
        <dbReference type="ARBA" id="ARBA00023012"/>
    </source>
</evidence>
<feature type="transmembrane region" description="Helical" evidence="19">
    <location>
        <begin position="19"/>
        <end position="37"/>
    </location>
</feature>
<dbReference type="InterPro" id="IPR001789">
    <property type="entry name" value="Sig_transdc_resp-reg_receiver"/>
</dbReference>
<dbReference type="Pfam" id="PF00512">
    <property type="entry name" value="HisKA"/>
    <property type="match status" value="1"/>
</dbReference>
<dbReference type="SMART" id="SM00387">
    <property type="entry name" value="HATPase_c"/>
    <property type="match status" value="1"/>
</dbReference>
<reference evidence="23" key="1">
    <citation type="submission" date="2021-02" db="EMBL/GenBank/DDBJ databases">
        <title>Metagenome analyses of Stigonema ocellatum DSM 106950, Chlorogloea purpurea SAG 13.99 and Gomphosphaeria aponina DSM 107014.</title>
        <authorList>
            <person name="Marter P."/>
            <person name="Huang S."/>
        </authorList>
    </citation>
    <scope>NUCLEOTIDE SEQUENCE</scope>
    <source>
        <strain evidence="23">JP213</strain>
    </source>
</reference>
<keyword evidence="9" id="KW-0547">Nucleotide-binding</keyword>
<dbReference type="Pfam" id="PF01627">
    <property type="entry name" value="Hpt"/>
    <property type="match status" value="1"/>
</dbReference>
<organism evidence="23 24">
    <name type="scientific">Gomphosphaeria aponina SAG 52.96 = DSM 107014</name>
    <dbReference type="NCBI Taxonomy" id="1521640"/>
    <lineage>
        <taxon>Bacteria</taxon>
        <taxon>Bacillati</taxon>
        <taxon>Cyanobacteriota</taxon>
        <taxon>Cyanophyceae</taxon>
        <taxon>Oscillatoriophycideae</taxon>
        <taxon>Chroococcales</taxon>
        <taxon>Gomphosphaeriaceae</taxon>
        <taxon>Gomphosphaeria</taxon>
    </lineage>
</organism>
<sequence>MIVNRTHQPSPVNPMKLKYIVALSAIALLSIFSQLTVQRSLHQQENDSRVINIAGRQRMLSQKLTKAALAMDHAPNNTEVQVRLQELEEAIALWERSHLGLQQGDEQLGLPGNNSEQIRRMFAEIESHFQAMLDAAKGLLKNQTGDNSPLLAKILAHEAAFLEGMDAIVFQYDKEAKVRVETIKKIEISILIITLILLVSEALFIFRPTVGDLEKYINELVELQKETDLLASKLQGKNTELEAALKEAESATKMKSEFLANMSHEIRTPMNGVIGMTGLLLDTPLTPEQRQYTETIRHSGESLLTIINDILDFSKIESGKLELEEQPFELRTCIEEALDLLAPKAAEKQLELAYFLPSETPNLVIGDVTRLRQILVNLLSNAVKFTHEGEVTVAVSSSILGERAIELCFAIKDTGIGISAEQINHLFKSFTQADASTTRNYGGTGLGLAISKRLSELMGGTIWVESMVGVGSTFYFNVVVSSSNELACELPLTPLQLAQKRVLIVDDNATNRQILTLQTESWGMSPEVVNSGFEALDFLSQKEKIDLAILDMQMPGMDGLTLGKEIHKIPNYQKLPLIMLTSMGKPEKAEEQANFAAFLNKPVRQSLLYNTLIQVISGQPIRTTRSSAEYLKIDPQMAAKNPWRILLAEDNIVNQQLALKLLERMGYRADIASNGLEVLSALERQEYDLILMDIVMPEMDGITATKEIKKLAKPPRIIAMTANAMEGDQERCLEAGMDDYISKPIRVQELVASLNKSKSVSENSPVSIKAIDLTAIQEIQNMIGDDPLELSAVIDSYLEDSSLYLKNIKIATEKTDAQGLEMVAHTWKSSSALLGALNLAKLCIELENLATAKIWVEVNEIIAKIEAEYERVKRELEQLK</sequence>
<feature type="domain" description="Histidine kinase" evidence="20">
    <location>
        <begin position="261"/>
        <end position="482"/>
    </location>
</feature>
<dbReference type="InterPro" id="IPR003661">
    <property type="entry name" value="HisK_dim/P_dom"/>
</dbReference>
<dbReference type="CDD" id="cd16922">
    <property type="entry name" value="HATPase_EvgS-ArcB-TorS-like"/>
    <property type="match status" value="1"/>
</dbReference>
<dbReference type="CDD" id="cd00156">
    <property type="entry name" value="REC"/>
    <property type="match status" value="1"/>
</dbReference>
<accession>A0A941GSZ0</accession>
<keyword evidence="7" id="KW-0808">Transferase</keyword>
<dbReference type="InterPro" id="IPR011006">
    <property type="entry name" value="CheY-like_superfamily"/>
</dbReference>
<dbReference type="GO" id="GO:0000155">
    <property type="term" value="F:phosphorelay sensor kinase activity"/>
    <property type="evidence" value="ECO:0007669"/>
    <property type="project" value="InterPro"/>
</dbReference>
<dbReference type="EC" id="2.7.13.3" evidence="4"/>
<evidence type="ECO:0000256" key="1">
    <source>
        <dbReference type="ARBA" id="ARBA00000085"/>
    </source>
</evidence>
<dbReference type="Gene3D" id="1.20.120.160">
    <property type="entry name" value="HPT domain"/>
    <property type="match status" value="1"/>
</dbReference>
<dbReference type="Gene3D" id="1.10.287.130">
    <property type="match status" value="1"/>
</dbReference>
<dbReference type="PROSITE" id="PS50894">
    <property type="entry name" value="HPT"/>
    <property type="match status" value="1"/>
</dbReference>
<evidence type="ECO:0000256" key="6">
    <source>
        <dbReference type="ARBA" id="ARBA00022553"/>
    </source>
</evidence>
<keyword evidence="8 19" id="KW-0812">Transmembrane</keyword>
<feature type="domain" description="HPt" evidence="22">
    <location>
        <begin position="786"/>
        <end position="879"/>
    </location>
</feature>
<dbReference type="Gene3D" id="3.30.565.10">
    <property type="entry name" value="Histidine kinase-like ATPase, C-terminal domain"/>
    <property type="match status" value="1"/>
</dbReference>
<dbReference type="PROSITE" id="PS50109">
    <property type="entry name" value="HIS_KIN"/>
    <property type="match status" value="1"/>
</dbReference>
<dbReference type="InterPro" id="IPR036641">
    <property type="entry name" value="HPT_dom_sf"/>
</dbReference>
<feature type="domain" description="Response regulatory" evidence="21">
    <location>
        <begin position="501"/>
        <end position="616"/>
    </location>
</feature>
<dbReference type="Proteomes" id="UP000767446">
    <property type="component" value="Unassembled WGS sequence"/>
</dbReference>
<dbReference type="SUPFAM" id="SSF47226">
    <property type="entry name" value="Histidine-containing phosphotransfer domain, HPT domain"/>
    <property type="match status" value="1"/>
</dbReference>
<keyword evidence="6 17" id="KW-0597">Phosphoprotein</keyword>
<name>A0A941GSZ0_9CHRO</name>
<dbReference type="FunFam" id="1.10.287.130:FF:000003">
    <property type="entry name" value="Histidine kinase"/>
    <property type="match status" value="1"/>
</dbReference>
<keyword evidence="5" id="KW-1003">Cell membrane</keyword>
<dbReference type="GO" id="GO:0005886">
    <property type="term" value="C:plasma membrane"/>
    <property type="evidence" value="ECO:0007669"/>
    <property type="project" value="UniProtKB-SubCell"/>
</dbReference>
<feature type="domain" description="Response regulatory" evidence="21">
    <location>
        <begin position="644"/>
        <end position="758"/>
    </location>
</feature>
<comment type="similarity">
    <text evidence="3">In the N-terminal section; belongs to the phytochrome family.</text>
</comment>
<dbReference type="GO" id="GO:0005524">
    <property type="term" value="F:ATP binding"/>
    <property type="evidence" value="ECO:0007669"/>
    <property type="project" value="UniProtKB-KW"/>
</dbReference>
<evidence type="ECO:0000313" key="23">
    <source>
        <dbReference type="EMBL" id="MBR8828691.1"/>
    </source>
</evidence>
<evidence type="ECO:0000256" key="4">
    <source>
        <dbReference type="ARBA" id="ARBA00012438"/>
    </source>
</evidence>
<dbReference type="PROSITE" id="PS50110">
    <property type="entry name" value="RESPONSE_REGULATORY"/>
    <property type="match status" value="2"/>
</dbReference>
<dbReference type="SMART" id="SM00388">
    <property type="entry name" value="HisKA"/>
    <property type="match status" value="1"/>
</dbReference>
<evidence type="ECO:0000256" key="15">
    <source>
        <dbReference type="ARBA" id="ARBA00074306"/>
    </source>
</evidence>
<evidence type="ECO:0000256" key="14">
    <source>
        <dbReference type="ARBA" id="ARBA00023136"/>
    </source>
</evidence>
<feature type="coiled-coil region" evidence="18">
    <location>
        <begin position="213"/>
        <end position="254"/>
    </location>
</feature>
<dbReference type="InterPro" id="IPR036890">
    <property type="entry name" value="HATPase_C_sf"/>
</dbReference>
<dbReference type="CDD" id="cd17546">
    <property type="entry name" value="REC_hyHK_CKI1_RcsC-like"/>
    <property type="match status" value="1"/>
</dbReference>
<evidence type="ECO:0000256" key="3">
    <source>
        <dbReference type="ARBA" id="ARBA00006402"/>
    </source>
</evidence>
<evidence type="ECO:0000256" key="5">
    <source>
        <dbReference type="ARBA" id="ARBA00022475"/>
    </source>
</evidence>
<feature type="modified residue" description="Phosphohistidine" evidence="16">
    <location>
        <position position="825"/>
    </location>
</feature>
<proteinExistence type="inferred from homology"/>
<feature type="modified residue" description="4-aspartylphosphate" evidence="17">
    <location>
        <position position="551"/>
    </location>
</feature>
<dbReference type="PANTHER" id="PTHR45339">
    <property type="entry name" value="HYBRID SIGNAL TRANSDUCTION HISTIDINE KINASE J"/>
    <property type="match status" value="1"/>
</dbReference>
<dbReference type="InterPro" id="IPR005467">
    <property type="entry name" value="His_kinase_dom"/>
</dbReference>
<dbReference type="SUPFAM" id="SSF52172">
    <property type="entry name" value="CheY-like"/>
    <property type="match status" value="2"/>
</dbReference>
<keyword evidence="13" id="KW-0902">Two-component regulatory system</keyword>
<dbReference type="EMBL" id="JADQBC010000082">
    <property type="protein sequence ID" value="MBR8828691.1"/>
    <property type="molecule type" value="Genomic_DNA"/>
</dbReference>
<dbReference type="InterPro" id="IPR004358">
    <property type="entry name" value="Sig_transdc_His_kin-like_C"/>
</dbReference>
<comment type="caution">
    <text evidence="23">The sequence shown here is derived from an EMBL/GenBank/DDBJ whole genome shotgun (WGS) entry which is preliminary data.</text>
</comment>
<evidence type="ECO:0000256" key="18">
    <source>
        <dbReference type="SAM" id="Coils"/>
    </source>
</evidence>
<evidence type="ECO:0000259" key="21">
    <source>
        <dbReference type="PROSITE" id="PS50110"/>
    </source>
</evidence>
<evidence type="ECO:0000259" key="20">
    <source>
        <dbReference type="PROSITE" id="PS50109"/>
    </source>
</evidence>
<evidence type="ECO:0000256" key="16">
    <source>
        <dbReference type="PROSITE-ProRule" id="PRU00110"/>
    </source>
</evidence>
<evidence type="ECO:0000256" key="2">
    <source>
        <dbReference type="ARBA" id="ARBA00004651"/>
    </source>
</evidence>
<dbReference type="InterPro" id="IPR008207">
    <property type="entry name" value="Sig_transdc_His_kin_Hpt_dom"/>
</dbReference>
<evidence type="ECO:0000256" key="9">
    <source>
        <dbReference type="ARBA" id="ARBA00022741"/>
    </source>
</evidence>
<dbReference type="InterPro" id="IPR003594">
    <property type="entry name" value="HATPase_dom"/>
</dbReference>
<evidence type="ECO:0000313" key="24">
    <source>
        <dbReference type="Proteomes" id="UP000767446"/>
    </source>
</evidence>
<evidence type="ECO:0000256" key="19">
    <source>
        <dbReference type="SAM" id="Phobius"/>
    </source>
</evidence>
<protein>
    <recommendedName>
        <fullName evidence="15">Circadian input-output histidine kinase CikA</fullName>
        <ecNumber evidence="4">2.7.13.3</ecNumber>
    </recommendedName>
</protein>
<evidence type="ECO:0000256" key="11">
    <source>
        <dbReference type="ARBA" id="ARBA00022840"/>
    </source>
</evidence>
<evidence type="ECO:0000256" key="12">
    <source>
        <dbReference type="ARBA" id="ARBA00022989"/>
    </source>
</evidence>